<evidence type="ECO:0000256" key="1">
    <source>
        <dbReference type="ARBA" id="ARBA00009943"/>
    </source>
</evidence>
<dbReference type="Pfam" id="PF13480">
    <property type="entry name" value="Acetyltransf_6"/>
    <property type="match status" value="1"/>
</dbReference>
<comment type="similarity">
    <text evidence="1">Belongs to the FemABX family.</text>
</comment>
<dbReference type="AlphaFoldDB" id="A0A850TCS0"/>
<evidence type="ECO:0000259" key="7">
    <source>
        <dbReference type="Pfam" id="PF13480"/>
    </source>
</evidence>
<gene>
    <name evidence="8" type="ORF">HXW94_13855</name>
</gene>
<dbReference type="Gene3D" id="3.40.630.30">
    <property type="match status" value="1"/>
</dbReference>
<evidence type="ECO:0000256" key="5">
    <source>
        <dbReference type="ARBA" id="ARBA00023315"/>
    </source>
</evidence>
<dbReference type="InterPro" id="IPR038740">
    <property type="entry name" value="BioF2-like_GNAT_dom"/>
</dbReference>
<dbReference type="GO" id="GO:0016755">
    <property type="term" value="F:aminoacyltransferase activity"/>
    <property type="evidence" value="ECO:0007669"/>
    <property type="project" value="InterPro"/>
</dbReference>
<dbReference type="GO" id="GO:0071555">
    <property type="term" value="P:cell wall organization"/>
    <property type="evidence" value="ECO:0007669"/>
    <property type="project" value="UniProtKB-KW"/>
</dbReference>
<dbReference type="RefSeq" id="WP_178367510.1">
    <property type="nucleotide sequence ID" value="NZ_JACADJ010000057.1"/>
</dbReference>
<accession>A0A850TCS0</accession>
<dbReference type="PROSITE" id="PS51191">
    <property type="entry name" value="FEMABX"/>
    <property type="match status" value="1"/>
</dbReference>
<dbReference type="InterPro" id="IPR003447">
    <property type="entry name" value="FEMABX"/>
</dbReference>
<protein>
    <submittedName>
        <fullName evidence="8">GNAT family N-acetyltransferase</fullName>
    </submittedName>
</protein>
<sequence length="278" mass="31011">MSPESIDQYVLQHPQGLSYHLSAWRSAVTAAYGFKGVCLTAGTRGCIRGILPLVHIHPPLMPGTLVSVPYCDAAGPLADTPEIEQDLIFQALDLAHTLNIPSVSIRSARPMAGLDPEKTVNPGKVRMLLPLPDSADTLMKGLKAKVRSQAKKPFRDGLTVQIGGRKLLDAFYPLFAENMRDLGSPVHAREWIRQILLQFKNRAVLFIVRMPDRTPAAGGILLCHPHMVSVPWASSLRRYNRWNPNMMLYWAFLKFAADHHFPMFDFGRSTPGGRHLQF</sequence>
<dbReference type="InterPro" id="IPR050644">
    <property type="entry name" value="PG_Glycine_Bridge_Synth"/>
</dbReference>
<dbReference type="SUPFAM" id="SSF55729">
    <property type="entry name" value="Acyl-CoA N-acyltransferases (Nat)"/>
    <property type="match status" value="1"/>
</dbReference>
<dbReference type="PANTHER" id="PTHR36174">
    <property type="entry name" value="LIPID II:GLYCINE GLYCYLTRANSFERASE"/>
    <property type="match status" value="1"/>
</dbReference>
<dbReference type="EMBL" id="JACADJ010000057">
    <property type="protein sequence ID" value="NWH06057.1"/>
    <property type="molecule type" value="Genomic_DNA"/>
</dbReference>
<reference evidence="8 9" key="1">
    <citation type="submission" date="2020-06" db="EMBL/GenBank/DDBJ databases">
        <title>High-quality draft genome of sulfate reducer Desulfobacter latus type strain AcrS2 isolated from marine sediment.</title>
        <authorList>
            <person name="Hoppe M."/>
            <person name="Larsen C.K."/>
            <person name="Marshall I.P.G."/>
            <person name="Schramm A."/>
            <person name="Marietou A.G."/>
        </authorList>
    </citation>
    <scope>NUCLEOTIDE SEQUENCE [LARGE SCALE GENOMIC DNA]</scope>
    <source>
        <strain evidence="8 9">AcRS2</strain>
    </source>
</reference>
<keyword evidence="4" id="KW-0573">Peptidoglycan synthesis</keyword>
<name>A0A850TCS0_9BACT</name>
<keyword evidence="2 8" id="KW-0808">Transferase</keyword>
<keyword evidence="5" id="KW-0012">Acyltransferase</keyword>
<evidence type="ECO:0000313" key="9">
    <source>
        <dbReference type="Proteomes" id="UP000553343"/>
    </source>
</evidence>
<evidence type="ECO:0000256" key="4">
    <source>
        <dbReference type="ARBA" id="ARBA00022984"/>
    </source>
</evidence>
<evidence type="ECO:0000256" key="3">
    <source>
        <dbReference type="ARBA" id="ARBA00022960"/>
    </source>
</evidence>
<keyword evidence="6" id="KW-0961">Cell wall biogenesis/degradation</keyword>
<evidence type="ECO:0000256" key="2">
    <source>
        <dbReference type="ARBA" id="ARBA00022679"/>
    </source>
</evidence>
<comment type="caution">
    <text evidence="8">The sequence shown here is derived from an EMBL/GenBank/DDBJ whole genome shotgun (WGS) entry which is preliminary data.</text>
</comment>
<evidence type="ECO:0000256" key="6">
    <source>
        <dbReference type="ARBA" id="ARBA00023316"/>
    </source>
</evidence>
<feature type="domain" description="BioF2-like acetyltransferase" evidence="7">
    <location>
        <begin position="144"/>
        <end position="269"/>
    </location>
</feature>
<keyword evidence="3" id="KW-0133">Cell shape</keyword>
<dbReference type="GO" id="GO:0008360">
    <property type="term" value="P:regulation of cell shape"/>
    <property type="evidence" value="ECO:0007669"/>
    <property type="project" value="UniProtKB-KW"/>
</dbReference>
<dbReference type="PANTHER" id="PTHR36174:SF1">
    <property type="entry name" value="LIPID II:GLYCINE GLYCYLTRANSFERASE"/>
    <property type="match status" value="1"/>
</dbReference>
<dbReference type="Proteomes" id="UP000553343">
    <property type="component" value="Unassembled WGS sequence"/>
</dbReference>
<dbReference type="GO" id="GO:0009252">
    <property type="term" value="P:peptidoglycan biosynthetic process"/>
    <property type="evidence" value="ECO:0007669"/>
    <property type="project" value="UniProtKB-KW"/>
</dbReference>
<organism evidence="8 9">
    <name type="scientific">Desulfobacter latus</name>
    <dbReference type="NCBI Taxonomy" id="2292"/>
    <lineage>
        <taxon>Bacteria</taxon>
        <taxon>Pseudomonadati</taxon>
        <taxon>Thermodesulfobacteriota</taxon>
        <taxon>Desulfobacteria</taxon>
        <taxon>Desulfobacterales</taxon>
        <taxon>Desulfobacteraceae</taxon>
        <taxon>Desulfobacter</taxon>
    </lineage>
</organism>
<keyword evidence="9" id="KW-1185">Reference proteome</keyword>
<dbReference type="InterPro" id="IPR016181">
    <property type="entry name" value="Acyl_CoA_acyltransferase"/>
</dbReference>
<proteinExistence type="inferred from homology"/>
<evidence type="ECO:0000313" key="8">
    <source>
        <dbReference type="EMBL" id="NWH06057.1"/>
    </source>
</evidence>